<dbReference type="HOGENOM" id="CLU_1868196_0_0_1"/>
<reference evidence="1 3" key="2">
    <citation type="journal article" date="2014" name="BMC Genomics">
        <title>An improved genome release (version Mt4.0) for the model legume Medicago truncatula.</title>
        <authorList>
            <person name="Tang H."/>
            <person name="Krishnakumar V."/>
            <person name="Bidwell S."/>
            <person name="Rosen B."/>
            <person name="Chan A."/>
            <person name="Zhou S."/>
            <person name="Gentzbittel L."/>
            <person name="Childs K.L."/>
            <person name="Yandell M."/>
            <person name="Gundlach H."/>
            <person name="Mayer K.F."/>
            <person name="Schwartz D.C."/>
            <person name="Town C.D."/>
        </authorList>
    </citation>
    <scope>GENOME REANNOTATION</scope>
    <source>
        <strain evidence="1">A17</strain>
        <strain evidence="2 3">cv. Jemalong A17</strain>
    </source>
</reference>
<dbReference type="Proteomes" id="UP000002051">
    <property type="component" value="Chromosome 8"/>
</dbReference>
<organism evidence="1 3">
    <name type="scientific">Medicago truncatula</name>
    <name type="common">Barrel medic</name>
    <name type="synonym">Medicago tribuloides</name>
    <dbReference type="NCBI Taxonomy" id="3880"/>
    <lineage>
        <taxon>Eukaryota</taxon>
        <taxon>Viridiplantae</taxon>
        <taxon>Streptophyta</taxon>
        <taxon>Embryophyta</taxon>
        <taxon>Tracheophyta</taxon>
        <taxon>Spermatophyta</taxon>
        <taxon>Magnoliopsida</taxon>
        <taxon>eudicotyledons</taxon>
        <taxon>Gunneridae</taxon>
        <taxon>Pentapetalae</taxon>
        <taxon>rosids</taxon>
        <taxon>fabids</taxon>
        <taxon>Fabales</taxon>
        <taxon>Fabaceae</taxon>
        <taxon>Papilionoideae</taxon>
        <taxon>50 kb inversion clade</taxon>
        <taxon>NPAAA clade</taxon>
        <taxon>Hologalegina</taxon>
        <taxon>IRL clade</taxon>
        <taxon>Trifolieae</taxon>
        <taxon>Medicago</taxon>
    </lineage>
</organism>
<sequence>MSLGFPQFHNIGTGRGRGWGRISKPIGDGDEIQFLISVGYGRVTEKVECHVIEGQNHNSKKVYCTFQFSIHTTTAKPNHSPHIIKLGVHNNLLLLSQSTILPGSCICNTVLINRTGTVKSQGRLLFPHEQNNVLVVC</sequence>
<keyword evidence="3" id="KW-1185">Reference proteome</keyword>
<dbReference type="EMBL" id="CM001224">
    <property type="protein sequence ID" value="KEH21044.1"/>
    <property type="molecule type" value="Genomic_DNA"/>
</dbReference>
<dbReference type="AlphaFoldDB" id="A0A072TU43"/>
<protein>
    <submittedName>
        <fullName evidence="1 2">Uncharacterized protein</fullName>
    </submittedName>
</protein>
<reference evidence="1 3" key="1">
    <citation type="journal article" date="2011" name="Nature">
        <title>The Medicago genome provides insight into the evolution of rhizobial symbioses.</title>
        <authorList>
            <person name="Young N.D."/>
            <person name="Debelle F."/>
            <person name="Oldroyd G.E."/>
            <person name="Geurts R."/>
            <person name="Cannon S.B."/>
            <person name="Udvardi M.K."/>
            <person name="Benedito V.A."/>
            <person name="Mayer K.F."/>
            <person name="Gouzy J."/>
            <person name="Schoof H."/>
            <person name="Van de Peer Y."/>
            <person name="Proost S."/>
            <person name="Cook D.R."/>
            <person name="Meyers B.C."/>
            <person name="Spannagl M."/>
            <person name="Cheung F."/>
            <person name="De Mita S."/>
            <person name="Krishnakumar V."/>
            <person name="Gundlach H."/>
            <person name="Zhou S."/>
            <person name="Mudge J."/>
            <person name="Bharti A.K."/>
            <person name="Murray J.D."/>
            <person name="Naoumkina M.A."/>
            <person name="Rosen B."/>
            <person name="Silverstein K.A."/>
            <person name="Tang H."/>
            <person name="Rombauts S."/>
            <person name="Zhao P.X."/>
            <person name="Zhou P."/>
            <person name="Barbe V."/>
            <person name="Bardou P."/>
            <person name="Bechner M."/>
            <person name="Bellec A."/>
            <person name="Berger A."/>
            <person name="Berges H."/>
            <person name="Bidwell S."/>
            <person name="Bisseling T."/>
            <person name="Choisne N."/>
            <person name="Couloux A."/>
            <person name="Denny R."/>
            <person name="Deshpande S."/>
            <person name="Dai X."/>
            <person name="Doyle J.J."/>
            <person name="Dudez A.M."/>
            <person name="Farmer A.D."/>
            <person name="Fouteau S."/>
            <person name="Franken C."/>
            <person name="Gibelin C."/>
            <person name="Gish J."/>
            <person name="Goldstein S."/>
            <person name="Gonzalez A.J."/>
            <person name="Green P.J."/>
            <person name="Hallab A."/>
            <person name="Hartog M."/>
            <person name="Hua A."/>
            <person name="Humphray S.J."/>
            <person name="Jeong D.H."/>
            <person name="Jing Y."/>
            <person name="Jocker A."/>
            <person name="Kenton S.M."/>
            <person name="Kim D.J."/>
            <person name="Klee K."/>
            <person name="Lai H."/>
            <person name="Lang C."/>
            <person name="Lin S."/>
            <person name="Macmil S.L."/>
            <person name="Magdelenat G."/>
            <person name="Matthews L."/>
            <person name="McCorrison J."/>
            <person name="Monaghan E.L."/>
            <person name="Mun J.H."/>
            <person name="Najar F.Z."/>
            <person name="Nicholson C."/>
            <person name="Noirot C."/>
            <person name="O'Bleness M."/>
            <person name="Paule C.R."/>
            <person name="Poulain J."/>
            <person name="Prion F."/>
            <person name="Qin B."/>
            <person name="Qu C."/>
            <person name="Retzel E.F."/>
            <person name="Riddle C."/>
            <person name="Sallet E."/>
            <person name="Samain S."/>
            <person name="Samson N."/>
            <person name="Sanders I."/>
            <person name="Saurat O."/>
            <person name="Scarpelli C."/>
            <person name="Schiex T."/>
            <person name="Segurens B."/>
            <person name="Severin A.J."/>
            <person name="Sherrier D.J."/>
            <person name="Shi R."/>
            <person name="Sims S."/>
            <person name="Singer S.R."/>
            <person name="Sinharoy S."/>
            <person name="Sterck L."/>
            <person name="Viollet A."/>
            <person name="Wang B.B."/>
            <person name="Wang K."/>
            <person name="Wang M."/>
            <person name="Wang X."/>
            <person name="Warfsmann J."/>
            <person name="Weissenbach J."/>
            <person name="White D.D."/>
            <person name="White J.D."/>
            <person name="Wiley G.B."/>
            <person name="Wincker P."/>
            <person name="Xing Y."/>
            <person name="Yang L."/>
            <person name="Yao Z."/>
            <person name="Ying F."/>
            <person name="Zhai J."/>
            <person name="Zhou L."/>
            <person name="Zuber A."/>
            <person name="Denarie J."/>
            <person name="Dixon R.A."/>
            <person name="May G.D."/>
            <person name="Schwartz D.C."/>
            <person name="Rogers J."/>
            <person name="Quetier F."/>
            <person name="Town C.D."/>
            <person name="Roe B.A."/>
        </authorList>
    </citation>
    <scope>NUCLEOTIDE SEQUENCE [LARGE SCALE GENOMIC DNA]</scope>
    <source>
        <strain evidence="1">A17</strain>
        <strain evidence="2 3">cv. Jemalong A17</strain>
    </source>
</reference>
<name>A0A072TU43_MEDTR</name>
<accession>A0A072TU43</accession>
<evidence type="ECO:0000313" key="3">
    <source>
        <dbReference type="Proteomes" id="UP000002051"/>
    </source>
</evidence>
<proteinExistence type="predicted"/>
<dbReference type="EnsemblPlants" id="KEH21044">
    <property type="protein sequence ID" value="KEH21044"/>
    <property type="gene ID" value="MTR_8g097330"/>
</dbReference>
<gene>
    <name evidence="1" type="ordered locus">MTR_8g097330</name>
</gene>
<evidence type="ECO:0000313" key="1">
    <source>
        <dbReference type="EMBL" id="KEH21044.1"/>
    </source>
</evidence>
<reference evidence="2" key="3">
    <citation type="submission" date="2015-04" db="UniProtKB">
        <authorList>
            <consortium name="EnsemblPlants"/>
        </authorList>
    </citation>
    <scope>IDENTIFICATION</scope>
    <source>
        <strain evidence="2">cv. Jemalong A17</strain>
    </source>
</reference>
<evidence type="ECO:0000313" key="2">
    <source>
        <dbReference type="EnsemblPlants" id="KEH21044"/>
    </source>
</evidence>